<evidence type="ECO:0000256" key="3">
    <source>
        <dbReference type="ARBA" id="ARBA00022723"/>
    </source>
</evidence>
<proteinExistence type="inferred from homology"/>
<dbReference type="OMA" id="TIEENYG"/>
<feature type="domain" description="C2H2-type" evidence="13">
    <location>
        <begin position="420"/>
        <end position="447"/>
    </location>
</feature>
<dbReference type="InterPro" id="IPR003309">
    <property type="entry name" value="SCAN_dom"/>
</dbReference>
<dbReference type="FunFam" id="3.30.160.60:FF:000478">
    <property type="entry name" value="Zinc finger protein 133"/>
    <property type="match status" value="1"/>
</dbReference>
<keyword evidence="3" id="KW-0479">Metal-binding</keyword>
<name>A0A9F2RDR4_PYTBI</name>
<evidence type="ECO:0000256" key="8">
    <source>
        <dbReference type="ARBA" id="ARBA00023125"/>
    </source>
</evidence>
<dbReference type="FunFam" id="3.30.160.60:FF:001954">
    <property type="entry name" value="Zinc finger protein 787"/>
    <property type="match status" value="1"/>
</dbReference>
<dbReference type="SMART" id="SM00431">
    <property type="entry name" value="SCAN"/>
    <property type="match status" value="1"/>
</dbReference>
<dbReference type="PROSITE" id="PS50157">
    <property type="entry name" value="ZINC_FINGER_C2H2_2"/>
    <property type="match status" value="7"/>
</dbReference>
<dbReference type="CDD" id="cd07936">
    <property type="entry name" value="SCAN"/>
    <property type="match status" value="1"/>
</dbReference>
<feature type="region of interest" description="Disordered" evidence="12">
    <location>
        <begin position="240"/>
        <end position="273"/>
    </location>
</feature>
<dbReference type="SUPFAM" id="SSF57667">
    <property type="entry name" value="beta-beta-alpha zinc fingers"/>
    <property type="match status" value="4"/>
</dbReference>
<keyword evidence="10" id="KW-0539">Nucleus</keyword>
<dbReference type="FunFam" id="3.30.160.60:FF:002343">
    <property type="entry name" value="Zinc finger protein 33A"/>
    <property type="match status" value="2"/>
</dbReference>
<dbReference type="OrthoDB" id="9049574at2759"/>
<dbReference type="PANTHER" id="PTHR14003:SF23">
    <property type="entry name" value="ZINC FINGER PROTEIN 143"/>
    <property type="match status" value="1"/>
</dbReference>
<reference evidence="16" key="1">
    <citation type="submission" date="2025-08" db="UniProtKB">
        <authorList>
            <consortium name="RefSeq"/>
        </authorList>
    </citation>
    <scope>IDENTIFICATION</scope>
    <source>
        <tissue evidence="16">Liver</tissue>
    </source>
</reference>
<evidence type="ECO:0000256" key="9">
    <source>
        <dbReference type="ARBA" id="ARBA00023163"/>
    </source>
</evidence>
<dbReference type="AlphaFoldDB" id="A0A9F2RDR4"/>
<keyword evidence="8" id="KW-0238">DNA-binding</keyword>
<evidence type="ECO:0000256" key="7">
    <source>
        <dbReference type="ARBA" id="ARBA00023015"/>
    </source>
</evidence>
<gene>
    <name evidence="16" type="primary">LOC103055177</name>
</gene>
<dbReference type="GO" id="GO:0000981">
    <property type="term" value="F:DNA-binding transcription factor activity, RNA polymerase II-specific"/>
    <property type="evidence" value="ECO:0007669"/>
    <property type="project" value="TreeGrafter"/>
</dbReference>
<dbReference type="Gene3D" id="1.10.4020.10">
    <property type="entry name" value="DNA breaking-rejoining enzymes"/>
    <property type="match status" value="1"/>
</dbReference>
<feature type="compositionally biased region" description="Basic and acidic residues" evidence="12">
    <location>
        <begin position="244"/>
        <end position="273"/>
    </location>
</feature>
<dbReference type="GO" id="GO:0000978">
    <property type="term" value="F:RNA polymerase II cis-regulatory region sequence-specific DNA binding"/>
    <property type="evidence" value="ECO:0007669"/>
    <property type="project" value="TreeGrafter"/>
</dbReference>
<dbReference type="GO" id="GO:0000785">
    <property type="term" value="C:chromatin"/>
    <property type="evidence" value="ECO:0007669"/>
    <property type="project" value="TreeGrafter"/>
</dbReference>
<organism evidence="15 16">
    <name type="scientific">Python bivittatus</name>
    <name type="common">Burmese python</name>
    <name type="synonym">Python molurus bivittatus</name>
    <dbReference type="NCBI Taxonomy" id="176946"/>
    <lineage>
        <taxon>Eukaryota</taxon>
        <taxon>Metazoa</taxon>
        <taxon>Chordata</taxon>
        <taxon>Craniata</taxon>
        <taxon>Vertebrata</taxon>
        <taxon>Euteleostomi</taxon>
        <taxon>Lepidosauria</taxon>
        <taxon>Squamata</taxon>
        <taxon>Bifurcata</taxon>
        <taxon>Unidentata</taxon>
        <taxon>Episquamata</taxon>
        <taxon>Toxicofera</taxon>
        <taxon>Serpentes</taxon>
        <taxon>Henophidia</taxon>
        <taxon>Pythonidae</taxon>
        <taxon>Python</taxon>
    </lineage>
</organism>
<dbReference type="GO" id="GO:0031519">
    <property type="term" value="C:PcG protein complex"/>
    <property type="evidence" value="ECO:0007669"/>
    <property type="project" value="TreeGrafter"/>
</dbReference>
<accession>A0A9F2RDR4</accession>
<keyword evidence="7" id="KW-0805">Transcription regulation</keyword>
<evidence type="ECO:0000256" key="5">
    <source>
        <dbReference type="ARBA" id="ARBA00022771"/>
    </source>
</evidence>
<dbReference type="Pfam" id="PF00096">
    <property type="entry name" value="zf-C2H2"/>
    <property type="match status" value="6"/>
</dbReference>
<dbReference type="SUPFAM" id="SSF47353">
    <property type="entry name" value="Retrovirus capsid dimerization domain-like"/>
    <property type="match status" value="1"/>
</dbReference>
<evidence type="ECO:0000259" key="14">
    <source>
        <dbReference type="PROSITE" id="PS50804"/>
    </source>
</evidence>
<evidence type="ECO:0000313" key="15">
    <source>
        <dbReference type="Proteomes" id="UP000695026"/>
    </source>
</evidence>
<dbReference type="FunFam" id="1.10.4020.10:FF:000005">
    <property type="entry name" value="Uncharacterized protein"/>
    <property type="match status" value="1"/>
</dbReference>
<dbReference type="PANTHER" id="PTHR14003">
    <property type="entry name" value="TRANSCRIPTIONAL REPRESSOR PROTEIN YY"/>
    <property type="match status" value="1"/>
</dbReference>
<keyword evidence="9" id="KW-0804">Transcription</keyword>
<dbReference type="SMART" id="SM00355">
    <property type="entry name" value="ZnF_C2H2"/>
    <property type="match status" value="7"/>
</dbReference>
<evidence type="ECO:0000256" key="1">
    <source>
        <dbReference type="ARBA" id="ARBA00004123"/>
    </source>
</evidence>
<dbReference type="PROSITE" id="PS50804">
    <property type="entry name" value="SCAN_BOX"/>
    <property type="match status" value="1"/>
</dbReference>
<evidence type="ECO:0000256" key="12">
    <source>
        <dbReference type="SAM" id="MobiDB-lite"/>
    </source>
</evidence>
<feature type="domain" description="C2H2-type" evidence="13">
    <location>
        <begin position="504"/>
        <end position="531"/>
    </location>
</feature>
<evidence type="ECO:0000256" key="6">
    <source>
        <dbReference type="ARBA" id="ARBA00022833"/>
    </source>
</evidence>
<dbReference type="RefSeq" id="XP_007443688.1">
    <property type="nucleotide sequence ID" value="XM_007443626.2"/>
</dbReference>
<feature type="domain" description="C2H2-type" evidence="13">
    <location>
        <begin position="448"/>
        <end position="475"/>
    </location>
</feature>
<evidence type="ECO:0000313" key="16">
    <source>
        <dbReference type="RefSeq" id="XP_007443688.1"/>
    </source>
</evidence>
<comment type="similarity">
    <text evidence="2">Belongs to the krueppel C2H2-type zinc-finger protein family.</text>
</comment>
<dbReference type="Gene3D" id="3.30.160.60">
    <property type="entry name" value="Classic Zinc Finger"/>
    <property type="match status" value="7"/>
</dbReference>
<dbReference type="FunFam" id="3.30.160.60:FF:003000">
    <property type="entry name" value="Zinc finger and SCAN domain-containing 20"/>
    <property type="match status" value="1"/>
</dbReference>
<feature type="domain" description="C2H2-type" evidence="13">
    <location>
        <begin position="364"/>
        <end position="391"/>
    </location>
</feature>
<dbReference type="KEGG" id="pbi:103055177"/>
<dbReference type="InterPro" id="IPR036236">
    <property type="entry name" value="Znf_C2H2_sf"/>
</dbReference>
<dbReference type="GeneID" id="103055177"/>
<evidence type="ECO:0000256" key="10">
    <source>
        <dbReference type="ARBA" id="ARBA00023242"/>
    </source>
</evidence>
<keyword evidence="5 11" id="KW-0863">Zinc-finger</keyword>
<sequence length="539" mass="61669">MEDQDLASLEAGRSLDVLDVGNGAEFWGKKVQKILRGVHTCWAEQHKRFREFCYQEAEGPREVWSRIHDLCHKWLKPKRHTKAQILDLVILEQFLKILPPEMGNWVRECGPETSSEAVALAEGFLLSEIEGAQAQGMLARPASEFPDPENISSDTNPRPPFERIVQNIDDKATSLENEMTICGGMETTSLQSEQGLGPFNEVASEERTPLDPNQMDTIEENYGMVASLVPQTKFMSWQEVTEDPSVKDSQEKERPADDGKSSKEDKQKLEEKHKWGEKAVAFEDADFSRIPKLEECNEEMKKMSHSREKPLKSLEFGSGFSEPVSLTKPQRTHPGEKTYKCLECGKNFTNLKSHQKMHTGEKPYKCSECGKNFRYSMNLKSHQRIHTGEKPYKCSECGMTFSYSMNLKSHQKIHTGEKPYKCSECGKNFSHSMNLKSHQRIHTGEKPYKCSECGKNFSHSMNLKSHQRIHTEEKPYKCSECGKCFSHSMNLKTHQKIHTGEKPYKCSECAKQFSCSSDLKLHQRVHMGEELYNAPKERV</sequence>
<dbReference type="InterPro" id="IPR038269">
    <property type="entry name" value="SCAN_sf"/>
</dbReference>
<protein>
    <submittedName>
        <fullName evidence="16">Zinc finger protein 287-like</fullName>
    </submittedName>
</protein>
<dbReference type="FunFam" id="3.30.160.60:FF:000176">
    <property type="entry name" value="zinc finger protein 70"/>
    <property type="match status" value="1"/>
</dbReference>
<dbReference type="Pfam" id="PF02023">
    <property type="entry name" value="SCAN"/>
    <property type="match status" value="1"/>
</dbReference>
<dbReference type="FunFam" id="3.30.160.60:FF:000848">
    <property type="entry name" value="Zinc finger protein 35"/>
    <property type="match status" value="1"/>
</dbReference>
<keyword evidence="15" id="KW-1185">Reference proteome</keyword>
<feature type="domain" description="C2H2-type" evidence="13">
    <location>
        <begin position="339"/>
        <end position="363"/>
    </location>
</feature>
<keyword evidence="6" id="KW-0862">Zinc</keyword>
<dbReference type="PROSITE" id="PS00028">
    <property type="entry name" value="ZINC_FINGER_C2H2_1"/>
    <property type="match status" value="6"/>
</dbReference>
<feature type="domain" description="SCAN box" evidence="14">
    <location>
        <begin position="46"/>
        <end position="124"/>
    </location>
</feature>
<evidence type="ECO:0000259" key="13">
    <source>
        <dbReference type="PROSITE" id="PS50157"/>
    </source>
</evidence>
<evidence type="ECO:0000256" key="4">
    <source>
        <dbReference type="ARBA" id="ARBA00022737"/>
    </source>
</evidence>
<evidence type="ECO:0000256" key="11">
    <source>
        <dbReference type="PROSITE-ProRule" id="PRU00042"/>
    </source>
</evidence>
<comment type="subcellular location">
    <subcellularLocation>
        <location evidence="1">Nucleus</location>
    </subcellularLocation>
</comment>
<dbReference type="Proteomes" id="UP000695026">
    <property type="component" value="Unplaced"/>
</dbReference>
<dbReference type="GO" id="GO:0005667">
    <property type="term" value="C:transcription regulator complex"/>
    <property type="evidence" value="ECO:0007669"/>
    <property type="project" value="TreeGrafter"/>
</dbReference>
<feature type="domain" description="C2H2-type" evidence="13">
    <location>
        <begin position="476"/>
        <end position="503"/>
    </location>
</feature>
<feature type="domain" description="C2H2-type" evidence="13">
    <location>
        <begin position="392"/>
        <end position="419"/>
    </location>
</feature>
<dbReference type="GO" id="GO:0008270">
    <property type="term" value="F:zinc ion binding"/>
    <property type="evidence" value="ECO:0007669"/>
    <property type="project" value="UniProtKB-KW"/>
</dbReference>
<evidence type="ECO:0000256" key="2">
    <source>
        <dbReference type="ARBA" id="ARBA00006991"/>
    </source>
</evidence>
<dbReference type="InterPro" id="IPR013087">
    <property type="entry name" value="Znf_C2H2_type"/>
</dbReference>
<keyword evidence="4" id="KW-0677">Repeat</keyword>